<comment type="catalytic activity">
    <reaction evidence="7 9 10">
        <text>2-(2-carboxy-4-methylthiazol-5-yl)ethyl phosphate + 4-amino-2-methyl-5-(diphosphooxymethyl)pyrimidine + 2 H(+) = thiamine phosphate + CO2 + diphosphate</text>
        <dbReference type="Rhea" id="RHEA:47848"/>
        <dbReference type="ChEBI" id="CHEBI:15378"/>
        <dbReference type="ChEBI" id="CHEBI:16526"/>
        <dbReference type="ChEBI" id="CHEBI:33019"/>
        <dbReference type="ChEBI" id="CHEBI:37575"/>
        <dbReference type="ChEBI" id="CHEBI:57841"/>
        <dbReference type="ChEBI" id="CHEBI:62890"/>
        <dbReference type="EC" id="2.5.1.3"/>
    </reaction>
</comment>
<dbReference type="CDD" id="cd00564">
    <property type="entry name" value="TMP_TenI"/>
    <property type="match status" value="1"/>
</dbReference>
<comment type="catalytic activity">
    <reaction evidence="8 9 10">
        <text>2-[(2R,5Z)-2-carboxy-4-methylthiazol-5(2H)-ylidene]ethyl phosphate + 4-amino-2-methyl-5-(diphosphooxymethyl)pyrimidine + 2 H(+) = thiamine phosphate + CO2 + diphosphate</text>
        <dbReference type="Rhea" id="RHEA:47844"/>
        <dbReference type="ChEBI" id="CHEBI:15378"/>
        <dbReference type="ChEBI" id="CHEBI:16526"/>
        <dbReference type="ChEBI" id="CHEBI:33019"/>
        <dbReference type="ChEBI" id="CHEBI:37575"/>
        <dbReference type="ChEBI" id="CHEBI:57841"/>
        <dbReference type="ChEBI" id="CHEBI:62899"/>
        <dbReference type="EC" id="2.5.1.3"/>
    </reaction>
</comment>
<feature type="binding site" evidence="9">
    <location>
        <begin position="49"/>
        <end position="53"/>
    </location>
    <ligand>
        <name>4-amino-2-methyl-5-(diphosphooxymethyl)pyrimidine</name>
        <dbReference type="ChEBI" id="CHEBI:57841"/>
    </ligand>
</feature>
<feature type="binding site" evidence="9">
    <location>
        <position position="120"/>
    </location>
    <ligand>
        <name>4-amino-2-methyl-5-(diphosphooxymethyl)pyrimidine</name>
        <dbReference type="ChEBI" id="CHEBI:57841"/>
    </ligand>
</feature>
<feature type="binding site" evidence="9">
    <location>
        <position position="149"/>
    </location>
    <ligand>
        <name>4-amino-2-methyl-5-(diphosphooxymethyl)pyrimidine</name>
        <dbReference type="ChEBI" id="CHEBI:57841"/>
    </ligand>
</feature>
<dbReference type="GO" id="GO:0009228">
    <property type="term" value="P:thiamine biosynthetic process"/>
    <property type="evidence" value="ECO:0007669"/>
    <property type="project" value="UniProtKB-KW"/>
</dbReference>
<feature type="binding site" evidence="9">
    <location>
        <position position="81"/>
    </location>
    <ligand>
        <name>4-amino-2-methyl-5-(diphosphooxymethyl)pyrimidine</name>
        <dbReference type="ChEBI" id="CHEBI:57841"/>
    </ligand>
</feature>
<organism evidence="13 14">
    <name type="scientific">Handelsmanbacteria sp. (strain RIFCSPLOWO2_12_FULL_64_10)</name>
    <dbReference type="NCBI Taxonomy" id="1817868"/>
    <lineage>
        <taxon>Bacteria</taxon>
        <taxon>Candidatus Handelsmaniibacteriota</taxon>
    </lineage>
</organism>
<protein>
    <recommendedName>
        <fullName evidence="9">Thiamine-phosphate synthase</fullName>
        <shortName evidence="9">TP synthase</shortName>
        <shortName evidence="9">TPS</shortName>
        <ecNumber evidence="9">2.5.1.3</ecNumber>
    </recommendedName>
    <alternativeName>
        <fullName evidence="9">Thiamine-phosphate pyrophosphorylase</fullName>
        <shortName evidence="9">TMP pyrophosphorylase</shortName>
        <shortName evidence="9">TMP-PPase</shortName>
    </alternativeName>
</protein>
<gene>
    <name evidence="9" type="primary">thiE</name>
    <name evidence="13" type="ORF">A3F84_01650</name>
</gene>
<evidence type="ECO:0000259" key="12">
    <source>
        <dbReference type="Pfam" id="PF02581"/>
    </source>
</evidence>
<dbReference type="Pfam" id="PF02581">
    <property type="entry name" value="TMP-TENI"/>
    <property type="match status" value="1"/>
</dbReference>
<feature type="binding site" evidence="9">
    <location>
        <begin position="146"/>
        <end position="148"/>
    </location>
    <ligand>
        <name>2-[(2R,5Z)-2-carboxy-4-methylthiazol-5(2H)-ylidene]ethyl phosphate</name>
        <dbReference type="ChEBI" id="CHEBI:62899"/>
    </ligand>
</feature>
<dbReference type="InterPro" id="IPR013785">
    <property type="entry name" value="Aldolase_TIM"/>
</dbReference>
<keyword evidence="5 9" id="KW-0784">Thiamine biosynthesis</keyword>
<dbReference type="EC" id="2.5.1.3" evidence="9"/>
<dbReference type="Proteomes" id="UP000178606">
    <property type="component" value="Unassembled WGS sequence"/>
</dbReference>
<dbReference type="PANTHER" id="PTHR20857:SF15">
    <property type="entry name" value="THIAMINE-PHOSPHATE SYNTHASE"/>
    <property type="match status" value="1"/>
</dbReference>
<evidence type="ECO:0000256" key="3">
    <source>
        <dbReference type="ARBA" id="ARBA00022723"/>
    </source>
</evidence>
<dbReference type="InterPro" id="IPR034291">
    <property type="entry name" value="TMP_synthase"/>
</dbReference>
<dbReference type="SUPFAM" id="SSF51391">
    <property type="entry name" value="Thiamin phosphate synthase"/>
    <property type="match status" value="1"/>
</dbReference>
<dbReference type="NCBIfam" id="TIGR00693">
    <property type="entry name" value="thiE"/>
    <property type="match status" value="1"/>
</dbReference>
<evidence type="ECO:0000256" key="11">
    <source>
        <dbReference type="RuleBase" id="RU004253"/>
    </source>
</evidence>
<evidence type="ECO:0000256" key="2">
    <source>
        <dbReference type="ARBA" id="ARBA00022679"/>
    </source>
</evidence>
<dbReference type="InterPro" id="IPR022998">
    <property type="entry name" value="ThiamineP_synth_TenI"/>
</dbReference>
<comment type="similarity">
    <text evidence="9 10">Belongs to the thiamine-phosphate synthase family.</text>
</comment>
<name>A0A1F6D5L3_HANXR</name>
<feature type="binding site" evidence="9">
    <location>
        <begin position="196"/>
        <end position="197"/>
    </location>
    <ligand>
        <name>2-[(2R,5Z)-2-carboxy-4-methylthiazol-5(2H)-ylidene]ethyl phosphate</name>
        <dbReference type="ChEBI" id="CHEBI:62899"/>
    </ligand>
</feature>
<dbReference type="HAMAP" id="MF_00097">
    <property type="entry name" value="TMP_synthase"/>
    <property type="match status" value="1"/>
</dbReference>
<sequence length="233" mass="24358">MEYDVAPRERFGALLRESRLYAVTDDVLEPAQLYAAVGRALRGGVRIFQFRDKHRSDRERVSLGRSLIELIRAASGLMIVNDRADLALAMGADGVHLGQDDLPVQFGRELMGPDLIVGASASFLEEIGTATAAGADYIGFGAVFPTGTKLDAEFAGLDLFEAACQASSLPVVGIGGITVERAPAVVARGAAGVAVVSALFRAPDVELAGRSLLQAVAPSAPESRGPRKATLPG</sequence>
<evidence type="ECO:0000256" key="7">
    <source>
        <dbReference type="ARBA" id="ARBA00047851"/>
    </source>
</evidence>
<dbReference type="GO" id="GO:0009229">
    <property type="term" value="P:thiamine diphosphate biosynthetic process"/>
    <property type="evidence" value="ECO:0007669"/>
    <property type="project" value="UniProtKB-UniRule"/>
</dbReference>
<feature type="binding site" evidence="9">
    <location>
        <position position="101"/>
    </location>
    <ligand>
        <name>Mg(2+)</name>
        <dbReference type="ChEBI" id="CHEBI:18420"/>
    </ligand>
</feature>
<evidence type="ECO:0000256" key="4">
    <source>
        <dbReference type="ARBA" id="ARBA00022842"/>
    </source>
</evidence>
<dbReference type="GO" id="GO:0000287">
    <property type="term" value="F:magnesium ion binding"/>
    <property type="evidence" value="ECO:0007669"/>
    <property type="project" value="UniProtKB-UniRule"/>
</dbReference>
<comment type="caution">
    <text evidence="13">The sequence shown here is derived from an EMBL/GenBank/DDBJ whole genome shotgun (WGS) entry which is preliminary data.</text>
</comment>
<dbReference type="AlphaFoldDB" id="A0A1F6D5L3"/>
<keyword evidence="2 9" id="KW-0808">Transferase</keyword>
<evidence type="ECO:0000256" key="1">
    <source>
        <dbReference type="ARBA" id="ARBA00005165"/>
    </source>
</evidence>
<feature type="domain" description="Thiamine phosphate synthase/TenI" evidence="12">
    <location>
        <begin position="20"/>
        <end position="199"/>
    </location>
</feature>
<evidence type="ECO:0000256" key="8">
    <source>
        <dbReference type="ARBA" id="ARBA00047883"/>
    </source>
</evidence>
<comment type="catalytic activity">
    <reaction evidence="6 9 10">
        <text>4-methyl-5-(2-phosphooxyethyl)-thiazole + 4-amino-2-methyl-5-(diphosphooxymethyl)pyrimidine + H(+) = thiamine phosphate + diphosphate</text>
        <dbReference type="Rhea" id="RHEA:22328"/>
        <dbReference type="ChEBI" id="CHEBI:15378"/>
        <dbReference type="ChEBI" id="CHEBI:33019"/>
        <dbReference type="ChEBI" id="CHEBI:37575"/>
        <dbReference type="ChEBI" id="CHEBI:57841"/>
        <dbReference type="ChEBI" id="CHEBI:58296"/>
        <dbReference type="EC" id="2.5.1.3"/>
    </reaction>
</comment>
<evidence type="ECO:0000256" key="10">
    <source>
        <dbReference type="RuleBase" id="RU003826"/>
    </source>
</evidence>
<dbReference type="UniPathway" id="UPA00060">
    <property type="reaction ID" value="UER00141"/>
</dbReference>
<dbReference type="GO" id="GO:0004789">
    <property type="term" value="F:thiamine-phosphate diphosphorylase activity"/>
    <property type="evidence" value="ECO:0007669"/>
    <property type="project" value="UniProtKB-UniRule"/>
</dbReference>
<evidence type="ECO:0000256" key="5">
    <source>
        <dbReference type="ARBA" id="ARBA00022977"/>
    </source>
</evidence>
<proteinExistence type="inferred from homology"/>
<evidence type="ECO:0000256" key="9">
    <source>
        <dbReference type="HAMAP-Rule" id="MF_00097"/>
    </source>
</evidence>
<keyword evidence="3 9" id="KW-0479">Metal-binding</keyword>
<feature type="binding site" evidence="9">
    <location>
        <position position="176"/>
    </location>
    <ligand>
        <name>2-[(2R,5Z)-2-carboxy-4-methylthiazol-5(2H)-ylidene]ethyl phosphate</name>
        <dbReference type="ChEBI" id="CHEBI:62899"/>
    </ligand>
</feature>
<comment type="function">
    <text evidence="9">Condenses 4-methyl-5-(beta-hydroxyethyl)thiazole monophosphate (THZ-P) and 2-methyl-4-amino-5-hydroxymethyl pyrimidine pyrophosphate (HMP-PP) to form thiamine monophosphate (TMP).</text>
</comment>
<keyword evidence="4 9" id="KW-0460">Magnesium</keyword>
<evidence type="ECO:0000256" key="6">
    <source>
        <dbReference type="ARBA" id="ARBA00047334"/>
    </source>
</evidence>
<evidence type="ECO:0000313" key="13">
    <source>
        <dbReference type="EMBL" id="OGG56322.1"/>
    </source>
</evidence>
<dbReference type="FunFam" id="3.20.20.70:FF:000096">
    <property type="entry name" value="Thiamine-phosphate synthase"/>
    <property type="match status" value="1"/>
</dbReference>
<dbReference type="GO" id="GO:0005737">
    <property type="term" value="C:cytoplasm"/>
    <property type="evidence" value="ECO:0007669"/>
    <property type="project" value="TreeGrafter"/>
</dbReference>
<comment type="cofactor">
    <cofactor evidence="9">
        <name>Mg(2+)</name>
        <dbReference type="ChEBI" id="CHEBI:18420"/>
    </cofactor>
    <text evidence="9">Binds 1 Mg(2+) ion per subunit.</text>
</comment>
<dbReference type="Gene3D" id="3.20.20.70">
    <property type="entry name" value="Aldolase class I"/>
    <property type="match status" value="1"/>
</dbReference>
<dbReference type="InterPro" id="IPR036206">
    <property type="entry name" value="ThiamineP_synth_sf"/>
</dbReference>
<dbReference type="EMBL" id="MFKF01000035">
    <property type="protein sequence ID" value="OGG56322.1"/>
    <property type="molecule type" value="Genomic_DNA"/>
</dbReference>
<reference evidence="13 14" key="1">
    <citation type="journal article" date="2016" name="Nat. Commun.">
        <title>Thousands of microbial genomes shed light on interconnected biogeochemical processes in an aquifer system.</title>
        <authorList>
            <person name="Anantharaman K."/>
            <person name="Brown C.T."/>
            <person name="Hug L.A."/>
            <person name="Sharon I."/>
            <person name="Castelle C.J."/>
            <person name="Probst A.J."/>
            <person name="Thomas B.C."/>
            <person name="Singh A."/>
            <person name="Wilkins M.J."/>
            <person name="Karaoz U."/>
            <person name="Brodie E.L."/>
            <person name="Williams K.H."/>
            <person name="Hubbard S.S."/>
            <person name="Banfield J.F."/>
        </authorList>
    </citation>
    <scope>NUCLEOTIDE SEQUENCE [LARGE SCALE GENOMIC DNA]</scope>
    <source>
        <strain evidence="14">RIFCSPLOWO2_12_FULL_64_10</strain>
    </source>
</reference>
<dbReference type="PANTHER" id="PTHR20857">
    <property type="entry name" value="THIAMINE-PHOSPHATE PYROPHOSPHORYLASE"/>
    <property type="match status" value="1"/>
</dbReference>
<feature type="binding site" evidence="9">
    <location>
        <position position="82"/>
    </location>
    <ligand>
        <name>Mg(2+)</name>
        <dbReference type="ChEBI" id="CHEBI:18420"/>
    </ligand>
</feature>
<evidence type="ECO:0000313" key="14">
    <source>
        <dbReference type="Proteomes" id="UP000178606"/>
    </source>
</evidence>
<comment type="pathway">
    <text evidence="1 9 11">Cofactor biosynthesis; thiamine diphosphate biosynthesis; thiamine phosphate from 4-amino-2-methyl-5-diphosphomethylpyrimidine and 4-methyl-5-(2-phosphoethyl)-thiazole: step 1/1.</text>
</comment>
<accession>A0A1F6D5L3</accession>